<evidence type="ECO:0000313" key="2">
    <source>
        <dbReference type="Proteomes" id="UP000022272"/>
    </source>
</evidence>
<comment type="caution">
    <text evidence="1">The sequence shown here is derived from an EMBL/GenBank/DDBJ whole genome shotgun (WGS) entry which is preliminary data.</text>
</comment>
<dbReference type="Proteomes" id="UP000022272">
    <property type="component" value="Unassembled WGS sequence"/>
</dbReference>
<evidence type="ECO:0000313" key="1">
    <source>
        <dbReference type="EMBL" id="EXZ42954.1"/>
    </source>
</evidence>
<accession>A0A016A758</accession>
<dbReference type="EMBL" id="JGDM01000082">
    <property type="protein sequence ID" value="EXZ42954.1"/>
    <property type="molecule type" value="Genomic_DNA"/>
</dbReference>
<reference evidence="1 2" key="1">
    <citation type="submission" date="2014-02" db="EMBL/GenBank/DDBJ databases">
        <authorList>
            <person name="Sears C."/>
            <person name="Carroll K."/>
            <person name="Sack B.R."/>
            <person name="Qadri F."/>
            <person name="Myers L.L."/>
            <person name="Chung G.-T."/>
            <person name="Escheverria P."/>
            <person name="Fraser C.M."/>
            <person name="Sadzewicz L."/>
            <person name="Shefchek K.A."/>
            <person name="Tallon L."/>
            <person name="Das S.P."/>
            <person name="Daugherty S."/>
            <person name="Mongodin E.F."/>
        </authorList>
    </citation>
    <scope>NUCLEOTIDE SEQUENCE [LARGE SCALE GENOMIC DNA]</scope>
    <source>
        <strain evidence="1 2">2-F-2 #4</strain>
    </source>
</reference>
<name>A0A016A758_BACFG</name>
<protein>
    <submittedName>
        <fullName evidence="1">Uncharacterized protein</fullName>
    </submittedName>
</protein>
<gene>
    <name evidence="1" type="ORF">M076_3632</name>
</gene>
<proteinExistence type="predicted"/>
<sequence>MLIYSSLSNRAFRFEENFLCGCVFIIGFQGVRCELSEIIF</sequence>
<dbReference type="AlphaFoldDB" id="A0A016A758"/>
<organism evidence="1 2">
    <name type="scientific">Bacteroides fragilis str. 2-F-2 #4</name>
    <dbReference type="NCBI Taxonomy" id="1339280"/>
    <lineage>
        <taxon>Bacteria</taxon>
        <taxon>Pseudomonadati</taxon>
        <taxon>Bacteroidota</taxon>
        <taxon>Bacteroidia</taxon>
        <taxon>Bacteroidales</taxon>
        <taxon>Bacteroidaceae</taxon>
        <taxon>Bacteroides</taxon>
    </lineage>
</organism>